<feature type="transmembrane region" description="Helical" evidence="2">
    <location>
        <begin position="151"/>
        <end position="168"/>
    </location>
</feature>
<accession>A0A917SB64</accession>
<feature type="transmembrane region" description="Helical" evidence="2">
    <location>
        <begin position="175"/>
        <end position="197"/>
    </location>
</feature>
<evidence type="ECO:0000256" key="2">
    <source>
        <dbReference type="SAM" id="Phobius"/>
    </source>
</evidence>
<proteinExistence type="predicted"/>
<comment type="caution">
    <text evidence="4">The sequence shown here is derived from an EMBL/GenBank/DDBJ whole genome shotgun (WGS) entry which is preliminary data.</text>
</comment>
<feature type="domain" description="Phosphatidic acid phosphatase type 2/haloperoxidase" evidence="3">
    <location>
        <begin position="107"/>
        <end position="218"/>
    </location>
</feature>
<dbReference type="RefSeq" id="WP_229670143.1">
    <property type="nucleotide sequence ID" value="NZ_BMMZ01000007.1"/>
</dbReference>
<keyword evidence="2" id="KW-1133">Transmembrane helix</keyword>
<feature type="transmembrane region" description="Helical" evidence="2">
    <location>
        <begin position="265"/>
        <end position="287"/>
    </location>
</feature>
<keyword evidence="2" id="KW-0472">Membrane</keyword>
<dbReference type="InterPro" id="IPR036938">
    <property type="entry name" value="PAP2/HPO_sf"/>
</dbReference>
<feature type="transmembrane region" description="Helical" evidence="2">
    <location>
        <begin position="29"/>
        <end position="51"/>
    </location>
</feature>
<feature type="transmembrane region" description="Helical" evidence="2">
    <location>
        <begin position="236"/>
        <end position="259"/>
    </location>
</feature>
<dbReference type="Gene3D" id="1.20.144.10">
    <property type="entry name" value="Phosphatidic acid phosphatase type 2/haloperoxidase"/>
    <property type="match status" value="1"/>
</dbReference>
<feature type="transmembrane region" description="Helical" evidence="2">
    <location>
        <begin position="110"/>
        <end position="131"/>
    </location>
</feature>
<dbReference type="SUPFAM" id="SSF48317">
    <property type="entry name" value="Acid phosphatase/Vanadium-dependent haloperoxidase"/>
    <property type="match status" value="1"/>
</dbReference>
<evidence type="ECO:0000259" key="3">
    <source>
        <dbReference type="SMART" id="SM00014"/>
    </source>
</evidence>
<dbReference type="Pfam" id="PF01569">
    <property type="entry name" value="PAP2"/>
    <property type="match status" value="1"/>
</dbReference>
<keyword evidence="5" id="KW-1185">Reference proteome</keyword>
<evidence type="ECO:0000313" key="4">
    <source>
        <dbReference type="EMBL" id="GGL69449.1"/>
    </source>
</evidence>
<feature type="compositionally biased region" description="Pro residues" evidence="1">
    <location>
        <begin position="1"/>
        <end position="12"/>
    </location>
</feature>
<dbReference type="EMBL" id="BMMZ01000007">
    <property type="protein sequence ID" value="GGL69449.1"/>
    <property type="molecule type" value="Genomic_DNA"/>
</dbReference>
<reference evidence="4" key="2">
    <citation type="submission" date="2020-09" db="EMBL/GenBank/DDBJ databases">
        <authorList>
            <person name="Sun Q."/>
            <person name="Zhou Y."/>
        </authorList>
    </citation>
    <scope>NUCLEOTIDE SEQUENCE</scope>
    <source>
        <strain evidence="4">CGMCC 4.7306</strain>
    </source>
</reference>
<dbReference type="InterPro" id="IPR000326">
    <property type="entry name" value="PAP2/HPO"/>
</dbReference>
<dbReference type="Proteomes" id="UP000613840">
    <property type="component" value="Unassembled WGS sequence"/>
</dbReference>
<dbReference type="SMART" id="SM00014">
    <property type="entry name" value="acidPPc"/>
    <property type="match status" value="1"/>
</dbReference>
<dbReference type="AlphaFoldDB" id="A0A917SB64"/>
<reference evidence="4" key="1">
    <citation type="journal article" date="2014" name="Int. J. Syst. Evol. Microbiol.">
        <title>Complete genome sequence of Corynebacterium casei LMG S-19264T (=DSM 44701T), isolated from a smear-ripened cheese.</title>
        <authorList>
            <consortium name="US DOE Joint Genome Institute (JGI-PGF)"/>
            <person name="Walter F."/>
            <person name="Albersmeier A."/>
            <person name="Kalinowski J."/>
            <person name="Ruckert C."/>
        </authorList>
    </citation>
    <scope>NUCLEOTIDE SEQUENCE</scope>
    <source>
        <strain evidence="4">CGMCC 4.7306</strain>
    </source>
</reference>
<evidence type="ECO:0000313" key="5">
    <source>
        <dbReference type="Proteomes" id="UP000613840"/>
    </source>
</evidence>
<name>A0A917SB64_9ACTN</name>
<protein>
    <recommendedName>
        <fullName evidence="3">Phosphatidic acid phosphatase type 2/haloperoxidase domain-containing protein</fullName>
    </recommendedName>
</protein>
<feature type="transmembrane region" description="Helical" evidence="2">
    <location>
        <begin position="203"/>
        <end position="224"/>
    </location>
</feature>
<feature type="region of interest" description="Disordered" evidence="1">
    <location>
        <begin position="1"/>
        <end position="27"/>
    </location>
</feature>
<gene>
    <name evidence="4" type="ORF">GCM10011575_30080</name>
</gene>
<evidence type="ECO:0000256" key="1">
    <source>
        <dbReference type="SAM" id="MobiDB-lite"/>
    </source>
</evidence>
<keyword evidence="2" id="KW-0812">Transmembrane</keyword>
<sequence length="293" mass="29528">MTERPSPSPAPGYAPASGRPPRITRPHPATAAIPVAATAVAGIVATVWVALHTVFGQHYDDLAMRVLDGGTSGLNDRLVHLLEQVSVGSAAIALAAMIAVAAVRGRFRLAGAAIVLVLGANLTTEVLKHYLLTRPDLGADIGTSATINTLPSGHTTVVFSLVLAAVLVSPRALRWLVTFAGSAVGGLTGLATVIAGWHRPSDVVAGLLVTLAWAALVSAFVAGTARDGAGRHSGSFSAMLGGAVAALGVIIYGFGWTAGPDASRIIPVTAAVIAAVAALSVSSYATLVSRTSN</sequence>
<organism evidence="4 5">
    <name type="scientific">Microlunatus endophyticus</name>
    <dbReference type="NCBI Taxonomy" id="1716077"/>
    <lineage>
        <taxon>Bacteria</taxon>
        <taxon>Bacillati</taxon>
        <taxon>Actinomycetota</taxon>
        <taxon>Actinomycetes</taxon>
        <taxon>Propionibacteriales</taxon>
        <taxon>Propionibacteriaceae</taxon>
        <taxon>Microlunatus</taxon>
    </lineage>
</organism>
<feature type="transmembrane region" description="Helical" evidence="2">
    <location>
        <begin position="85"/>
        <end position="103"/>
    </location>
</feature>